<keyword evidence="4" id="KW-1185">Reference proteome</keyword>
<proteinExistence type="predicted"/>
<organism evidence="3 4">
    <name type="scientific">Candidatus Thiodictyon syntrophicum</name>
    <dbReference type="NCBI Taxonomy" id="1166950"/>
    <lineage>
        <taxon>Bacteria</taxon>
        <taxon>Pseudomonadati</taxon>
        <taxon>Pseudomonadota</taxon>
        <taxon>Gammaproteobacteria</taxon>
        <taxon>Chromatiales</taxon>
        <taxon>Chromatiaceae</taxon>
        <taxon>Thiodictyon</taxon>
    </lineage>
</organism>
<dbReference type="AlphaFoldDB" id="A0A2K8UGW2"/>
<dbReference type="PANTHER" id="PTHR23150:SF19">
    <property type="entry name" value="FORMYLGLYCINE-GENERATING ENZYME"/>
    <property type="match status" value="1"/>
</dbReference>
<dbReference type="RefSeq" id="WP_100922432.1">
    <property type="nucleotide sequence ID" value="NZ_CP020370.1"/>
</dbReference>
<evidence type="ECO:0000256" key="1">
    <source>
        <dbReference type="SAM" id="MobiDB-lite"/>
    </source>
</evidence>
<dbReference type="Gene3D" id="3.90.1580.10">
    <property type="entry name" value="paralog of FGE (formylglycine-generating enzyme)"/>
    <property type="match status" value="1"/>
</dbReference>
<dbReference type="OrthoDB" id="9768004at2"/>
<evidence type="ECO:0000259" key="2">
    <source>
        <dbReference type="Pfam" id="PF03781"/>
    </source>
</evidence>
<feature type="compositionally biased region" description="Basic residues" evidence="1">
    <location>
        <begin position="75"/>
        <end position="87"/>
    </location>
</feature>
<gene>
    <name evidence="3" type="ORF">THSYN_14030</name>
</gene>
<dbReference type="InterPro" id="IPR016187">
    <property type="entry name" value="CTDL_fold"/>
</dbReference>
<name>A0A2K8UGW2_9GAMM</name>
<evidence type="ECO:0000313" key="4">
    <source>
        <dbReference type="Proteomes" id="UP000232638"/>
    </source>
</evidence>
<dbReference type="InterPro" id="IPR005532">
    <property type="entry name" value="SUMF_dom"/>
</dbReference>
<feature type="domain" description="Sulfatase-modifying factor enzyme-like" evidence="2">
    <location>
        <begin position="10"/>
        <end position="58"/>
    </location>
</feature>
<dbReference type="Proteomes" id="UP000232638">
    <property type="component" value="Chromosome"/>
</dbReference>
<feature type="compositionally biased region" description="Low complexity" evidence="1">
    <location>
        <begin position="55"/>
        <end position="71"/>
    </location>
</feature>
<dbReference type="PANTHER" id="PTHR23150">
    <property type="entry name" value="SULFATASE MODIFYING FACTOR 1, 2"/>
    <property type="match status" value="1"/>
</dbReference>
<sequence length="102" mass="11611">MVLTGLFSRNDWRTAFQPGKERHPVVYCSWEDADAYAQRCGKRLPTEAEWEKAARAPTGGAPPGRALGRDPLQPRRSRHTPGGHLPRRRESLWPSRHGRQCL</sequence>
<dbReference type="Pfam" id="PF03781">
    <property type="entry name" value="FGE-sulfatase"/>
    <property type="match status" value="1"/>
</dbReference>
<reference evidence="3 4" key="1">
    <citation type="submission" date="2017-03" db="EMBL/GenBank/DDBJ databases">
        <title>Complete genome sequence of Candidatus 'Thiodictyon syntrophicum' sp. nov. strain Cad16T, a photolithoautotroph purple sulfur bacterium isolated from an alpine meromictic lake.</title>
        <authorList>
            <person name="Luedin S.M."/>
            <person name="Pothier J.F."/>
            <person name="Danza F."/>
            <person name="Storelli N."/>
            <person name="Wittwer M."/>
            <person name="Tonolla M."/>
        </authorList>
    </citation>
    <scope>NUCLEOTIDE SEQUENCE [LARGE SCALE GENOMIC DNA]</scope>
    <source>
        <strain evidence="3 4">Cad16T</strain>
    </source>
</reference>
<dbReference type="EMBL" id="CP020370">
    <property type="protein sequence ID" value="AUB84778.1"/>
    <property type="molecule type" value="Genomic_DNA"/>
</dbReference>
<dbReference type="KEGG" id="tsy:THSYN_14030"/>
<accession>A0A2K8UGW2</accession>
<dbReference type="InterPro" id="IPR051043">
    <property type="entry name" value="Sulfatase_Mod_Factor_Kinase"/>
</dbReference>
<dbReference type="GO" id="GO:0120147">
    <property type="term" value="F:formylglycine-generating oxidase activity"/>
    <property type="evidence" value="ECO:0007669"/>
    <property type="project" value="TreeGrafter"/>
</dbReference>
<evidence type="ECO:0000313" key="3">
    <source>
        <dbReference type="EMBL" id="AUB84778.1"/>
    </source>
</evidence>
<feature type="region of interest" description="Disordered" evidence="1">
    <location>
        <begin position="48"/>
        <end position="102"/>
    </location>
</feature>
<protein>
    <recommendedName>
        <fullName evidence="2">Sulfatase-modifying factor enzyme-like domain-containing protein</fullName>
    </recommendedName>
</protein>
<dbReference type="SUPFAM" id="SSF56436">
    <property type="entry name" value="C-type lectin-like"/>
    <property type="match status" value="1"/>
</dbReference>
<dbReference type="InterPro" id="IPR042095">
    <property type="entry name" value="SUMF_sf"/>
</dbReference>